<proteinExistence type="predicted"/>
<dbReference type="Proteomes" id="UP000028568">
    <property type="component" value="Segment"/>
</dbReference>
<dbReference type="GeneID" id="22276549"/>
<sequence length="160" mass="18947">MEIHIDSLDFTNFTIKDRNGNSQEFDITDELRITEYTIQEDFMQQSAKYAFWASILEKVRAYSEMEQRNLETIGSKLNLTIRQEYEQQGKKPTKDMIESSVYIHDSYQQQLKVVEAWNYKVKQLQYVVKAFETRRDMMIQLGAELRQTNKNGGITNPFSH</sequence>
<accession>A0A075BER7</accession>
<evidence type="ECO:0000313" key="1">
    <source>
        <dbReference type="EMBL" id="AFX93403.1"/>
    </source>
</evidence>
<dbReference type="EMBL" id="KC012913">
    <property type="protein sequence ID" value="AFX93403.1"/>
    <property type="molecule type" value="Genomic_DNA"/>
</dbReference>
<name>A0A075BER7_9CAUD</name>
<dbReference type="KEGG" id="vg:22276549"/>
<reference evidence="1 2" key="1">
    <citation type="journal article" date="2014" name="PLoS ONE">
        <title>Improving the Safety of Staphylococcus aureus Polyvalent Phages by Their Production on a Staphylococcus xylosus Strain.</title>
        <authorList>
            <person name="El Haddad L."/>
            <person name="Ben Abdallah N."/>
            <person name="Plante P.L."/>
            <person name="Dumaresq J."/>
            <person name="Katsarava R."/>
            <person name="Labrie S."/>
            <person name="Corbeil J."/>
            <person name="St-Gelais D."/>
            <person name="Moineau S."/>
        </authorList>
    </citation>
    <scope>NUCLEOTIDE SEQUENCE [LARGE SCALE GENOMIC DNA]</scope>
</reference>
<evidence type="ECO:0000313" key="2">
    <source>
        <dbReference type="Proteomes" id="UP000028568"/>
    </source>
</evidence>
<protein>
    <submittedName>
        <fullName evidence="1">Uncharacterized protein</fullName>
    </submittedName>
</protein>
<organism evidence="1 2">
    <name type="scientific">Staphylococcus phage Team1</name>
    <dbReference type="NCBI Taxonomy" id="1262512"/>
    <lineage>
        <taxon>Viruses</taxon>
        <taxon>Duplodnaviria</taxon>
        <taxon>Heunggongvirae</taxon>
        <taxon>Uroviricota</taxon>
        <taxon>Caudoviricetes</taxon>
        <taxon>Herelleviridae</taxon>
        <taxon>Twortvirinae</taxon>
        <taxon>Kayvirus</taxon>
        <taxon>Kayvirus G1</taxon>
    </lineage>
</organism>
<dbReference type="RefSeq" id="YP_009098286.1">
    <property type="nucleotide sequence ID" value="NC_025417.1"/>
</dbReference>